<dbReference type="InterPro" id="IPR009577">
    <property type="entry name" value="Sm_multidrug_ex"/>
</dbReference>
<evidence type="ECO:0000256" key="1">
    <source>
        <dbReference type="SAM" id="Phobius"/>
    </source>
</evidence>
<dbReference type="Proteomes" id="UP000507222">
    <property type="component" value="Unassembled WGS sequence"/>
</dbReference>
<organism evidence="3 5">
    <name type="scientific">Prunus armeniaca</name>
    <name type="common">Apricot</name>
    <name type="synonym">Armeniaca vulgaris</name>
    <dbReference type="NCBI Taxonomy" id="36596"/>
    <lineage>
        <taxon>Eukaryota</taxon>
        <taxon>Viridiplantae</taxon>
        <taxon>Streptophyta</taxon>
        <taxon>Embryophyta</taxon>
        <taxon>Tracheophyta</taxon>
        <taxon>Spermatophyta</taxon>
        <taxon>Magnoliopsida</taxon>
        <taxon>eudicotyledons</taxon>
        <taxon>Gunneridae</taxon>
        <taxon>Pentapetalae</taxon>
        <taxon>rosids</taxon>
        <taxon>fabids</taxon>
        <taxon>Rosales</taxon>
        <taxon>Rosaceae</taxon>
        <taxon>Amygdaloideae</taxon>
        <taxon>Amygdaleae</taxon>
        <taxon>Prunus</taxon>
    </lineage>
</organism>
<evidence type="ECO:0000313" key="4">
    <source>
        <dbReference type="Proteomes" id="UP000507222"/>
    </source>
</evidence>
<dbReference type="EMBL" id="CAEKDK010000006">
    <property type="protein sequence ID" value="CAB4282147.1"/>
    <property type="molecule type" value="Genomic_DNA"/>
</dbReference>
<dbReference type="OrthoDB" id="2018918at2759"/>
<keyword evidence="1" id="KW-1133">Transmembrane helix</keyword>
<reference evidence="3 4" key="2">
    <citation type="submission" date="2020-05" db="EMBL/GenBank/DDBJ databases">
        <authorList>
            <person name="Campoy J."/>
            <person name="Schneeberger K."/>
            <person name="Spophaly S."/>
        </authorList>
    </citation>
    <scope>NUCLEOTIDE SEQUENCE [LARGE SCALE GENOMIC DNA]</scope>
    <source>
        <strain evidence="3">PruArmRojPasFocal</strain>
    </source>
</reference>
<keyword evidence="5" id="KW-1185">Reference proteome</keyword>
<keyword evidence="1" id="KW-0812">Transmembrane</keyword>
<proteinExistence type="predicted"/>
<name>A0A6J5XFG8_PRUAR</name>
<dbReference type="PANTHER" id="PTHR36007:SF2">
    <property type="entry name" value="TRANSPORT PROTEIN-RELATED"/>
    <property type="match status" value="1"/>
</dbReference>
<keyword evidence="1" id="KW-0472">Membrane</keyword>
<dbReference type="PANTHER" id="PTHR36007">
    <property type="entry name" value="TRANSPORT PROTEIN-RELATED"/>
    <property type="match status" value="1"/>
</dbReference>
<dbReference type="AlphaFoldDB" id="A0A6J5XFG8"/>
<sequence length="78" mass="8288">MAWSDVVCVAVPFPGRGAWTGAIIASILSMPLWAAVFANFFGIVLAGLPVNLLVNIGLKYAIITGIILFIHVEHPSEP</sequence>
<feature type="transmembrane region" description="Helical" evidence="1">
    <location>
        <begin position="22"/>
        <end position="45"/>
    </location>
</feature>
<dbReference type="Pfam" id="PF06695">
    <property type="entry name" value="Sm_multidrug_ex"/>
    <property type="match status" value="1"/>
</dbReference>
<dbReference type="GO" id="GO:0009507">
    <property type="term" value="C:chloroplast"/>
    <property type="evidence" value="ECO:0007669"/>
    <property type="project" value="TreeGrafter"/>
</dbReference>
<accession>A0A6J5XFG8</accession>
<gene>
    <name evidence="2" type="ORF">CURHAP_LOCUS35419</name>
    <name evidence="3" type="ORF">ORAREDHAP_LOCUS34872</name>
</gene>
<evidence type="ECO:0000313" key="2">
    <source>
        <dbReference type="EMBL" id="CAB4282147.1"/>
    </source>
</evidence>
<evidence type="ECO:0000313" key="3">
    <source>
        <dbReference type="EMBL" id="CAB4312449.1"/>
    </source>
</evidence>
<feature type="transmembrane region" description="Helical" evidence="1">
    <location>
        <begin position="52"/>
        <end position="72"/>
    </location>
</feature>
<reference evidence="5" key="1">
    <citation type="journal article" date="2020" name="Genome Biol.">
        <title>Gamete binning: chromosome-level and haplotype-resolved genome assembly enabled by high-throughput single-cell sequencing of gamete genomes.</title>
        <authorList>
            <person name="Campoy J.A."/>
            <person name="Sun H."/>
            <person name="Goel M."/>
            <person name="Jiao W.-B."/>
            <person name="Folz-Donahue K."/>
            <person name="Wang N."/>
            <person name="Rubio M."/>
            <person name="Liu C."/>
            <person name="Kukat C."/>
            <person name="Ruiz D."/>
            <person name="Huettel B."/>
            <person name="Schneeberger K."/>
        </authorList>
    </citation>
    <scope>NUCLEOTIDE SEQUENCE [LARGE SCALE GENOMIC DNA]</scope>
    <source>
        <strain evidence="5">cv. Rojo Pasion</strain>
    </source>
</reference>
<dbReference type="Proteomes" id="UP000507245">
    <property type="component" value="Unassembled WGS sequence"/>
</dbReference>
<protein>
    <submittedName>
        <fullName evidence="3">Uncharacterized protein</fullName>
    </submittedName>
</protein>
<evidence type="ECO:0000313" key="5">
    <source>
        <dbReference type="Proteomes" id="UP000507245"/>
    </source>
</evidence>
<dbReference type="EMBL" id="CAEKKB010000006">
    <property type="protein sequence ID" value="CAB4312449.1"/>
    <property type="molecule type" value="Genomic_DNA"/>
</dbReference>